<dbReference type="Ensembl" id="ENSORLT00015025434.1">
    <property type="protein sequence ID" value="ENSORLP00015032967.1"/>
    <property type="gene ID" value="ENSORLG00015018083.1"/>
</dbReference>
<evidence type="ECO:0000256" key="2">
    <source>
        <dbReference type="SAM" id="Phobius"/>
    </source>
</evidence>
<dbReference type="AlphaFoldDB" id="A0A3P9JL03"/>
<reference evidence="3" key="4">
    <citation type="submission" date="2025-09" db="UniProtKB">
        <authorList>
            <consortium name="Ensembl"/>
        </authorList>
    </citation>
    <scope>IDENTIFICATION</scope>
    <source>
        <strain evidence="3">HSOK</strain>
    </source>
</reference>
<accession>A0A3P9JL03</accession>
<sequence>AVIFSFLPNGAMMLLLWILLTEWFTALLSHLNQSQHALPPFGAFSFNYRRCVLSEEKPRPQKAEEPLPTRQAGDQRKQGDGCTGRRFTRIQNCSNMICF</sequence>
<reference evidence="3" key="3">
    <citation type="submission" date="2025-08" db="UniProtKB">
        <authorList>
            <consortium name="Ensembl"/>
        </authorList>
    </citation>
    <scope>IDENTIFICATION</scope>
    <source>
        <strain evidence="3">HSOK</strain>
    </source>
</reference>
<proteinExistence type="predicted"/>
<name>A0A3P9JL03_ORYLA</name>
<feature type="transmembrane region" description="Helical" evidence="2">
    <location>
        <begin position="6"/>
        <end position="28"/>
    </location>
</feature>
<keyword evidence="2" id="KW-0812">Transmembrane</keyword>
<reference key="1">
    <citation type="journal article" date="2007" name="Nature">
        <title>The medaka draft genome and insights into vertebrate genome evolution.</title>
        <authorList>
            <person name="Kasahara M."/>
            <person name="Naruse K."/>
            <person name="Sasaki S."/>
            <person name="Nakatani Y."/>
            <person name="Qu W."/>
            <person name="Ahsan B."/>
            <person name="Yamada T."/>
            <person name="Nagayasu Y."/>
            <person name="Doi K."/>
            <person name="Kasai Y."/>
            <person name="Jindo T."/>
            <person name="Kobayashi D."/>
            <person name="Shimada A."/>
            <person name="Toyoda A."/>
            <person name="Kuroki Y."/>
            <person name="Fujiyama A."/>
            <person name="Sasaki T."/>
            <person name="Shimizu A."/>
            <person name="Asakawa S."/>
            <person name="Shimizu N."/>
            <person name="Hashimoto S."/>
            <person name="Yang J."/>
            <person name="Lee Y."/>
            <person name="Matsushima K."/>
            <person name="Sugano S."/>
            <person name="Sakaizumi M."/>
            <person name="Narita T."/>
            <person name="Ohishi K."/>
            <person name="Haga S."/>
            <person name="Ohta F."/>
            <person name="Nomoto H."/>
            <person name="Nogata K."/>
            <person name="Morishita T."/>
            <person name="Endo T."/>
            <person name="Shin-I T."/>
            <person name="Takeda H."/>
            <person name="Morishita S."/>
            <person name="Kohara Y."/>
        </authorList>
    </citation>
    <scope>NUCLEOTIDE SEQUENCE [LARGE SCALE GENOMIC DNA]</scope>
    <source>
        <strain>Hd-rR</strain>
    </source>
</reference>
<protein>
    <submittedName>
        <fullName evidence="3">Uncharacterized protein</fullName>
    </submittedName>
</protein>
<feature type="compositionally biased region" description="Basic and acidic residues" evidence="1">
    <location>
        <begin position="55"/>
        <end position="79"/>
    </location>
</feature>
<evidence type="ECO:0000313" key="3">
    <source>
        <dbReference type="Ensembl" id="ENSORLP00015032967.1"/>
    </source>
</evidence>
<organism evidence="3 4">
    <name type="scientific">Oryzias latipes</name>
    <name type="common">Japanese rice fish</name>
    <name type="synonym">Japanese killifish</name>
    <dbReference type="NCBI Taxonomy" id="8090"/>
    <lineage>
        <taxon>Eukaryota</taxon>
        <taxon>Metazoa</taxon>
        <taxon>Chordata</taxon>
        <taxon>Craniata</taxon>
        <taxon>Vertebrata</taxon>
        <taxon>Euteleostomi</taxon>
        <taxon>Actinopterygii</taxon>
        <taxon>Neopterygii</taxon>
        <taxon>Teleostei</taxon>
        <taxon>Neoteleostei</taxon>
        <taxon>Acanthomorphata</taxon>
        <taxon>Ovalentaria</taxon>
        <taxon>Atherinomorphae</taxon>
        <taxon>Beloniformes</taxon>
        <taxon>Adrianichthyidae</taxon>
        <taxon>Oryziinae</taxon>
        <taxon>Oryzias</taxon>
    </lineage>
</organism>
<keyword evidence="2" id="KW-0472">Membrane</keyword>
<evidence type="ECO:0000313" key="4">
    <source>
        <dbReference type="Proteomes" id="UP000265200"/>
    </source>
</evidence>
<evidence type="ECO:0000256" key="1">
    <source>
        <dbReference type="SAM" id="MobiDB-lite"/>
    </source>
</evidence>
<dbReference type="Proteomes" id="UP000265200">
    <property type="component" value="Chromosome 7"/>
</dbReference>
<reference evidence="3 4" key="2">
    <citation type="submission" date="2017-04" db="EMBL/GenBank/DDBJ databases">
        <title>CpG methylation of centromeres and impact of large insertions on vertebrate speciation.</title>
        <authorList>
            <person name="Ichikawa K."/>
            <person name="Yoshimura J."/>
            <person name="Morishita S."/>
        </authorList>
    </citation>
    <scope>NUCLEOTIDE SEQUENCE</scope>
    <source>
        <strain evidence="3 4">HSOK</strain>
    </source>
</reference>
<keyword evidence="2" id="KW-1133">Transmembrane helix</keyword>
<feature type="region of interest" description="Disordered" evidence="1">
    <location>
        <begin position="55"/>
        <end position="85"/>
    </location>
</feature>